<evidence type="ECO:0000256" key="7">
    <source>
        <dbReference type="ARBA" id="ARBA00022741"/>
    </source>
</evidence>
<dbReference type="Gene3D" id="3.40.50.12240">
    <property type="match status" value="1"/>
</dbReference>
<evidence type="ECO:0000256" key="12">
    <source>
        <dbReference type="ARBA" id="ARBA00022967"/>
    </source>
</evidence>
<dbReference type="InterPro" id="IPR040627">
    <property type="entry name" value="T3SS_ATPase_C"/>
</dbReference>
<comment type="subcellular location">
    <subcellularLocation>
        <location evidence="1">Cytoplasm</location>
    </subcellularLocation>
</comment>
<evidence type="ECO:0000256" key="2">
    <source>
        <dbReference type="ARBA" id="ARBA00008936"/>
    </source>
</evidence>
<dbReference type="Pfam" id="PF00006">
    <property type="entry name" value="ATP-synt_ab"/>
    <property type="match status" value="1"/>
</dbReference>
<dbReference type="PANTHER" id="PTHR15184:SF81">
    <property type="entry name" value="FLAGELLUM-SPECIFIC ATP SYNTHASE"/>
    <property type="match status" value="1"/>
</dbReference>
<dbReference type="FunFam" id="3.40.50.12240:FF:000002">
    <property type="entry name" value="Flagellum-specific ATP synthase FliI"/>
    <property type="match status" value="1"/>
</dbReference>
<dbReference type="Pfam" id="PF02874">
    <property type="entry name" value="ATP-synt_ab_N"/>
    <property type="match status" value="1"/>
</dbReference>
<dbReference type="CDD" id="cd18117">
    <property type="entry name" value="ATP-synt_flagellum-secretory_path_III_N"/>
    <property type="match status" value="1"/>
</dbReference>
<dbReference type="GO" id="GO:0008564">
    <property type="term" value="F:protein-exporting ATPase activity"/>
    <property type="evidence" value="ECO:0007669"/>
    <property type="project" value="UniProtKB-EC"/>
</dbReference>
<keyword evidence="7" id="KW-0547">Nucleotide-binding</keyword>
<feature type="domain" description="AAA+ ATPase" evidence="19">
    <location>
        <begin position="170"/>
        <end position="353"/>
    </location>
</feature>
<evidence type="ECO:0000256" key="18">
    <source>
        <dbReference type="ARBA" id="ARBA00034006"/>
    </source>
</evidence>
<keyword evidence="20" id="KW-0969">Cilium</keyword>
<dbReference type="GO" id="GO:0016887">
    <property type="term" value="F:ATP hydrolysis activity"/>
    <property type="evidence" value="ECO:0007669"/>
    <property type="project" value="InterPro"/>
</dbReference>
<gene>
    <name evidence="20" type="primary">fliI</name>
    <name evidence="20" type="ORF">HQN59_09180</name>
</gene>
<evidence type="ECO:0000256" key="6">
    <source>
        <dbReference type="ARBA" id="ARBA00022490"/>
    </source>
</evidence>
<dbReference type="EMBL" id="JABWMJ010000003">
    <property type="protein sequence ID" value="NUZ05936.1"/>
    <property type="molecule type" value="Genomic_DNA"/>
</dbReference>
<comment type="caution">
    <text evidence="20">The sequence shown here is derived from an EMBL/GenBank/DDBJ whole genome shotgun (WGS) entry which is preliminary data.</text>
</comment>
<dbReference type="GO" id="GO:0045259">
    <property type="term" value="C:proton-transporting ATP synthase complex"/>
    <property type="evidence" value="ECO:0007669"/>
    <property type="project" value="UniProtKB-KW"/>
</dbReference>
<comment type="similarity">
    <text evidence="2">Belongs to the ATPase alpha/beta chains family.</text>
</comment>
<keyword evidence="15" id="KW-0139">CF(1)</keyword>
<dbReference type="GO" id="GO:0044780">
    <property type="term" value="P:bacterial-type flagellum assembly"/>
    <property type="evidence" value="ECO:0007669"/>
    <property type="project" value="InterPro"/>
</dbReference>
<dbReference type="InterPro" id="IPR000194">
    <property type="entry name" value="ATPase_F1/V1/A1_a/bsu_nucl-bd"/>
</dbReference>
<keyword evidence="8" id="KW-0375">Hydrogen ion transport</keyword>
<dbReference type="GO" id="GO:0071973">
    <property type="term" value="P:bacterial-type flagellum-dependent cell motility"/>
    <property type="evidence" value="ECO:0007669"/>
    <property type="project" value="InterPro"/>
</dbReference>
<proteinExistence type="inferred from homology"/>
<comment type="catalytic activity">
    <reaction evidence="18">
        <text>ATP + H2O + cellular proteinSide 1 = ADP + phosphate + cellular proteinSide 2.</text>
        <dbReference type="EC" id="7.4.2.8"/>
    </reaction>
</comment>
<evidence type="ECO:0000259" key="19">
    <source>
        <dbReference type="SMART" id="SM00382"/>
    </source>
</evidence>
<dbReference type="SMART" id="SM00382">
    <property type="entry name" value="AAA"/>
    <property type="match status" value="1"/>
</dbReference>
<evidence type="ECO:0000313" key="20">
    <source>
        <dbReference type="EMBL" id="NUZ05936.1"/>
    </source>
</evidence>
<keyword evidence="20" id="KW-0282">Flagellum</keyword>
<accession>A0A7Y6NMP1</accession>
<evidence type="ECO:0000256" key="5">
    <source>
        <dbReference type="ARBA" id="ARBA00022448"/>
    </source>
</evidence>
<protein>
    <recommendedName>
        <fullName evidence="4">Flagellum-specific ATP synthase</fullName>
        <ecNumber evidence="3">7.1.2.2</ecNumber>
    </recommendedName>
</protein>
<dbReference type="GO" id="GO:0030254">
    <property type="term" value="P:protein secretion by the type III secretion system"/>
    <property type="evidence" value="ECO:0007669"/>
    <property type="project" value="InterPro"/>
</dbReference>
<dbReference type="GO" id="GO:0005524">
    <property type="term" value="F:ATP binding"/>
    <property type="evidence" value="ECO:0007669"/>
    <property type="project" value="UniProtKB-KW"/>
</dbReference>
<dbReference type="InterPro" id="IPR027417">
    <property type="entry name" value="P-loop_NTPase"/>
</dbReference>
<keyword evidence="11" id="KW-0653">Protein transport</keyword>
<dbReference type="NCBIfam" id="TIGR03496">
    <property type="entry name" value="FliI_clade1"/>
    <property type="match status" value="1"/>
</dbReference>
<evidence type="ECO:0000256" key="10">
    <source>
        <dbReference type="ARBA" id="ARBA00022840"/>
    </source>
</evidence>
<dbReference type="InterPro" id="IPR050053">
    <property type="entry name" value="ATPase_alpha/beta_chains"/>
</dbReference>
<evidence type="ECO:0000256" key="13">
    <source>
        <dbReference type="ARBA" id="ARBA00023065"/>
    </source>
</evidence>
<evidence type="ECO:0000256" key="4">
    <source>
        <dbReference type="ARBA" id="ARBA00020580"/>
    </source>
</evidence>
<evidence type="ECO:0000256" key="15">
    <source>
        <dbReference type="ARBA" id="ARBA00023196"/>
    </source>
</evidence>
<dbReference type="SUPFAM" id="SSF52540">
    <property type="entry name" value="P-loop containing nucleoside triphosphate hydrolases"/>
    <property type="match status" value="1"/>
</dbReference>
<keyword evidence="13" id="KW-0406">Ion transport</keyword>
<evidence type="ECO:0000256" key="16">
    <source>
        <dbReference type="ARBA" id="ARBA00023225"/>
    </source>
</evidence>
<keyword evidence="5" id="KW-0813">Transport</keyword>
<dbReference type="InterPro" id="IPR020005">
    <property type="entry name" value="FliI_clade1"/>
</dbReference>
<keyword evidence="9" id="KW-1005">Bacterial flagellum biogenesis</keyword>
<keyword evidence="12" id="KW-1278">Translocase</keyword>
<evidence type="ECO:0000256" key="14">
    <source>
        <dbReference type="ARBA" id="ARBA00023136"/>
    </source>
</evidence>
<evidence type="ECO:0000256" key="1">
    <source>
        <dbReference type="ARBA" id="ARBA00004496"/>
    </source>
</evidence>
<keyword evidence="17" id="KW-0066">ATP synthesis</keyword>
<evidence type="ECO:0000256" key="9">
    <source>
        <dbReference type="ARBA" id="ARBA00022795"/>
    </source>
</evidence>
<dbReference type="InterPro" id="IPR005714">
    <property type="entry name" value="ATPase_T3SS_FliI/YscN"/>
</dbReference>
<organism evidence="20 21">
    <name type="scientific">Piscinibacter koreensis</name>
    <dbReference type="NCBI Taxonomy" id="2742824"/>
    <lineage>
        <taxon>Bacteria</taxon>
        <taxon>Pseudomonadati</taxon>
        <taxon>Pseudomonadota</taxon>
        <taxon>Betaproteobacteria</taxon>
        <taxon>Burkholderiales</taxon>
        <taxon>Sphaerotilaceae</taxon>
        <taxon>Piscinibacter</taxon>
    </lineage>
</organism>
<keyword evidence="6" id="KW-0963">Cytoplasm</keyword>
<evidence type="ECO:0000256" key="8">
    <source>
        <dbReference type="ARBA" id="ARBA00022781"/>
    </source>
</evidence>
<dbReference type="Proteomes" id="UP000529637">
    <property type="component" value="Unassembled WGS sequence"/>
</dbReference>
<dbReference type="AlphaFoldDB" id="A0A7Y6NMP1"/>
<dbReference type="EC" id="7.1.2.2" evidence="3"/>
<dbReference type="GO" id="GO:0046933">
    <property type="term" value="F:proton-transporting ATP synthase activity, rotational mechanism"/>
    <property type="evidence" value="ECO:0007669"/>
    <property type="project" value="TreeGrafter"/>
</dbReference>
<dbReference type="GO" id="GO:0005737">
    <property type="term" value="C:cytoplasm"/>
    <property type="evidence" value="ECO:0007669"/>
    <property type="project" value="UniProtKB-SubCell"/>
</dbReference>
<evidence type="ECO:0000256" key="11">
    <source>
        <dbReference type="ARBA" id="ARBA00022927"/>
    </source>
</evidence>
<dbReference type="InterPro" id="IPR004100">
    <property type="entry name" value="ATPase_F1/V1/A1_a/bsu_N"/>
</dbReference>
<evidence type="ECO:0000313" key="21">
    <source>
        <dbReference type="Proteomes" id="UP000529637"/>
    </source>
</evidence>
<dbReference type="GO" id="GO:0030257">
    <property type="term" value="C:type III protein secretion system complex"/>
    <property type="evidence" value="ECO:0007669"/>
    <property type="project" value="InterPro"/>
</dbReference>
<dbReference type="PANTHER" id="PTHR15184">
    <property type="entry name" value="ATP SYNTHASE"/>
    <property type="match status" value="1"/>
</dbReference>
<evidence type="ECO:0000256" key="3">
    <source>
        <dbReference type="ARBA" id="ARBA00012473"/>
    </source>
</evidence>
<dbReference type="InterPro" id="IPR003593">
    <property type="entry name" value="AAA+_ATPase"/>
</dbReference>
<reference evidence="20 21" key="1">
    <citation type="submission" date="2020-06" db="EMBL/GenBank/DDBJ databases">
        <title>Schlegella sp. ID0723 isolated from air conditioner.</title>
        <authorList>
            <person name="Kim D.Y."/>
            <person name="Kim D.-U."/>
        </authorList>
    </citation>
    <scope>NUCLEOTIDE SEQUENCE [LARGE SCALE GENOMIC DNA]</scope>
    <source>
        <strain evidence="20 21">ID0723</strain>
    </source>
</reference>
<sequence length="450" mass="48142">MQSFAAAPIPLETQGLLVRVTGLVLEAAGIRVPVGSVCEVRMDGQAPVTAEVVGFSADCAYLMPTGDITGLASGARVVPRPSPVVPMQLGSTRHPWRRNEDRTLHLPVGNGLLGRVVDSHGVPMDRKGPLASVHNEPLTRRPINAMDRDPVRTPLDTGVRAINALLTVGRGQRVGLFAGTGVGKSVLLGMMARYTAADVIVVGLIGERGREVKEFIEDILGEEGLSRAVVVAAPADAPPLVRMQGANYATVIAEHFRDQGLDVLLLMDSLSRYAMAQREIALAIGEPPATKGYPPSCFAKLPQLVERSGNGQPGGGSITAFYTVLTEGDDQQDPIADAARGILDGHIVLSRELAEEGHFPAIDVERSISRVMTSVAEKDHVDAARRFRQLLARRNKARDLIQLGAYTPGHDADLDTAVRLQGAMTELLRQDKNQCADLEASQRLLQAVLS</sequence>
<keyword evidence="21" id="KW-1185">Reference proteome</keyword>
<dbReference type="InterPro" id="IPR020003">
    <property type="entry name" value="ATPase_a/bsu_AS"/>
</dbReference>
<keyword evidence="10" id="KW-0067">ATP-binding</keyword>
<dbReference type="Pfam" id="PF18269">
    <property type="entry name" value="T3SS_ATPase_C"/>
    <property type="match status" value="1"/>
</dbReference>
<keyword evidence="16" id="KW-1006">Bacterial flagellum protein export</keyword>
<dbReference type="CDD" id="cd01136">
    <property type="entry name" value="ATPase_flagellum-secretory_path_III"/>
    <property type="match status" value="1"/>
</dbReference>
<evidence type="ECO:0000256" key="17">
    <source>
        <dbReference type="ARBA" id="ARBA00023310"/>
    </source>
</evidence>
<keyword evidence="14" id="KW-0472">Membrane</keyword>
<keyword evidence="20" id="KW-0966">Cell projection</keyword>
<dbReference type="NCBIfam" id="TIGR01026">
    <property type="entry name" value="fliI_yscN"/>
    <property type="match status" value="1"/>
</dbReference>
<dbReference type="RefSeq" id="WP_176068511.1">
    <property type="nucleotide sequence ID" value="NZ_JABWMJ010000003.1"/>
</dbReference>
<name>A0A7Y6NMP1_9BURK</name>
<dbReference type="PROSITE" id="PS00152">
    <property type="entry name" value="ATPASE_ALPHA_BETA"/>
    <property type="match status" value="1"/>
</dbReference>